<dbReference type="EMBL" id="JACGWN010000015">
    <property type="protein sequence ID" value="KAL0402199.1"/>
    <property type="molecule type" value="Genomic_DNA"/>
</dbReference>
<dbReference type="PANTHER" id="PTHR13500">
    <property type="entry name" value="NUCLEOLAR PRERIBOSOMAL-ASSOCIATED PROTEIN 1"/>
    <property type="match status" value="1"/>
</dbReference>
<dbReference type="GO" id="GO:0000466">
    <property type="term" value="P:maturation of 5.8S rRNA from tricistronic rRNA transcript (SSU-rRNA, 5.8S rRNA, LSU-rRNA)"/>
    <property type="evidence" value="ECO:0007669"/>
    <property type="project" value="TreeGrafter"/>
</dbReference>
<dbReference type="AlphaFoldDB" id="A0AAW2TCN5"/>
<dbReference type="InterPro" id="IPR039844">
    <property type="entry name" value="URB1"/>
</dbReference>
<accession>A0AAW2TCN5</accession>
<dbReference type="PANTHER" id="PTHR13500:SF0">
    <property type="entry name" value="NUCLEOLAR PRE-RIBOSOMAL-ASSOCIATED PROTEIN 1"/>
    <property type="match status" value="1"/>
</dbReference>
<dbReference type="InterPro" id="IPR021714">
    <property type="entry name" value="URB1_N"/>
</dbReference>
<feature type="domain" description="URB1 N-terminal" evidence="1">
    <location>
        <begin position="19"/>
        <end position="314"/>
    </location>
</feature>
<evidence type="ECO:0000313" key="2">
    <source>
        <dbReference type="EMBL" id="KAL0402199.1"/>
    </source>
</evidence>
<comment type="caution">
    <text evidence="2">The sequence shown here is derived from an EMBL/GenBank/DDBJ whole genome shotgun (WGS) entry which is preliminary data.</text>
</comment>
<reference evidence="2" key="2">
    <citation type="journal article" date="2024" name="Plant">
        <title>Genomic evolution and insights into agronomic trait innovations of Sesamum species.</title>
        <authorList>
            <person name="Miao H."/>
            <person name="Wang L."/>
            <person name="Qu L."/>
            <person name="Liu H."/>
            <person name="Sun Y."/>
            <person name="Le M."/>
            <person name="Wang Q."/>
            <person name="Wei S."/>
            <person name="Zheng Y."/>
            <person name="Lin W."/>
            <person name="Duan Y."/>
            <person name="Cao H."/>
            <person name="Xiong S."/>
            <person name="Wang X."/>
            <person name="Wei L."/>
            <person name="Li C."/>
            <person name="Ma Q."/>
            <person name="Ju M."/>
            <person name="Zhao R."/>
            <person name="Li G."/>
            <person name="Mu C."/>
            <person name="Tian Q."/>
            <person name="Mei H."/>
            <person name="Zhang T."/>
            <person name="Gao T."/>
            <person name="Zhang H."/>
        </authorList>
    </citation>
    <scope>NUCLEOTIDE SEQUENCE</scope>
    <source>
        <strain evidence="2">KEN1</strain>
    </source>
</reference>
<proteinExistence type="predicted"/>
<reference evidence="2" key="1">
    <citation type="submission" date="2020-06" db="EMBL/GenBank/DDBJ databases">
        <authorList>
            <person name="Li T."/>
            <person name="Hu X."/>
            <person name="Zhang T."/>
            <person name="Song X."/>
            <person name="Zhang H."/>
            <person name="Dai N."/>
            <person name="Sheng W."/>
            <person name="Hou X."/>
            <person name="Wei L."/>
        </authorList>
    </citation>
    <scope>NUCLEOTIDE SEQUENCE</scope>
    <source>
        <strain evidence="2">KEN1</strain>
        <tissue evidence="2">Leaf</tissue>
    </source>
</reference>
<dbReference type="GO" id="GO:0005730">
    <property type="term" value="C:nucleolus"/>
    <property type="evidence" value="ECO:0007669"/>
    <property type="project" value="TreeGrafter"/>
</dbReference>
<organism evidence="2">
    <name type="scientific">Sesamum latifolium</name>
    <dbReference type="NCBI Taxonomy" id="2727402"/>
    <lineage>
        <taxon>Eukaryota</taxon>
        <taxon>Viridiplantae</taxon>
        <taxon>Streptophyta</taxon>
        <taxon>Embryophyta</taxon>
        <taxon>Tracheophyta</taxon>
        <taxon>Spermatophyta</taxon>
        <taxon>Magnoliopsida</taxon>
        <taxon>eudicotyledons</taxon>
        <taxon>Gunneridae</taxon>
        <taxon>Pentapetalae</taxon>
        <taxon>asterids</taxon>
        <taxon>lamiids</taxon>
        <taxon>Lamiales</taxon>
        <taxon>Pedaliaceae</taxon>
        <taxon>Sesamum</taxon>
    </lineage>
</organism>
<sequence length="314" mass="35081">MLRRPANSLKFPKLGNFAKVNSGFLHILNLVAAILKHWNHNVVGDGGGGVRRALDKFARALIEEKMGDLYKELNSKEAKRQNAVLLLLASIVRRNSQLAWELAKVFDFKLAGFPKLAELRLRRKKFVDRRKKSYSTRKAFVGFAMSFLEVGSPRLLRGVLQQKDMYSGVLRGLGDDDEETVVYVLSILRDRVLVPESLVPPGLRSVLFGSVTLEQLVSISGKDDFGDAAELAHNVLLLVCTDPVNGLMPDLERHPSPLRGNPKRLLGLMKKLKATEVAYHKSLFMAIVKGRPSLGSAYLDEFPYSIEDLASDNW</sequence>
<gene>
    <name evidence="2" type="ORF">Slati_4249800</name>
</gene>
<protein>
    <recommendedName>
        <fullName evidence="1">URB1 N-terminal domain-containing protein</fullName>
    </recommendedName>
</protein>
<evidence type="ECO:0000259" key="1">
    <source>
        <dbReference type="Pfam" id="PF11707"/>
    </source>
</evidence>
<dbReference type="Pfam" id="PF11707">
    <property type="entry name" value="Npa1"/>
    <property type="match status" value="1"/>
</dbReference>
<name>A0AAW2TCN5_9LAMI</name>
<dbReference type="GO" id="GO:0000463">
    <property type="term" value="P:maturation of LSU-rRNA from tricistronic rRNA transcript (SSU-rRNA, 5.8S rRNA, LSU-rRNA)"/>
    <property type="evidence" value="ECO:0007669"/>
    <property type="project" value="TreeGrafter"/>
</dbReference>